<protein>
    <submittedName>
        <fullName evidence="1">Uncharacterized protein</fullName>
    </submittedName>
</protein>
<sequence length="94" mass="10149">MVDEKGLAFAADDMARTTEVKRDCIISPLYFQLLFSGGQVKRDEDGVEMALVRMGGEWVASSTFTCAADLSAGDIVGAGSLPYSFIFYKLLIIG</sequence>
<evidence type="ECO:0000313" key="2">
    <source>
        <dbReference type="Proteomes" id="UP000239757"/>
    </source>
</evidence>
<reference evidence="1 2" key="1">
    <citation type="submission" date="2015-01" db="EMBL/GenBank/DDBJ databases">
        <title>Genome of allotetraploid Gossypium barbadense reveals genomic plasticity and fiber elongation in cotton evolution.</title>
        <authorList>
            <person name="Chen X."/>
            <person name="Liu X."/>
            <person name="Zhao B."/>
            <person name="Zheng H."/>
            <person name="Hu Y."/>
            <person name="Lu G."/>
            <person name="Yang C."/>
            <person name="Chen J."/>
            <person name="Shan C."/>
            <person name="Zhang L."/>
            <person name="Zhou Y."/>
            <person name="Wang L."/>
            <person name="Guo W."/>
            <person name="Bai Y."/>
            <person name="Ruan J."/>
            <person name="Shangguan X."/>
            <person name="Mao Y."/>
            <person name="Jiang J."/>
            <person name="Zhu Y."/>
            <person name="Lei J."/>
            <person name="Kang H."/>
            <person name="Chen S."/>
            <person name="He X."/>
            <person name="Wang R."/>
            <person name="Wang Y."/>
            <person name="Chen J."/>
            <person name="Wang L."/>
            <person name="Yu S."/>
            <person name="Wang B."/>
            <person name="Wei J."/>
            <person name="Song S."/>
            <person name="Lu X."/>
            <person name="Gao Z."/>
            <person name="Gu W."/>
            <person name="Deng X."/>
            <person name="Ma D."/>
            <person name="Wang S."/>
            <person name="Liang W."/>
            <person name="Fang L."/>
            <person name="Cai C."/>
            <person name="Zhu X."/>
            <person name="Zhou B."/>
            <person name="Zhang Y."/>
            <person name="Chen Z."/>
            <person name="Xu S."/>
            <person name="Zhu R."/>
            <person name="Wang S."/>
            <person name="Zhang T."/>
            <person name="Zhao G."/>
        </authorList>
    </citation>
    <scope>NUCLEOTIDE SEQUENCE [LARGE SCALE GENOMIC DNA]</scope>
    <source>
        <strain evidence="2">cv. Xinhai21</strain>
        <tissue evidence="1">Leaf</tissue>
    </source>
</reference>
<dbReference type="Proteomes" id="UP000239757">
    <property type="component" value="Unassembled WGS sequence"/>
</dbReference>
<evidence type="ECO:0000313" key="1">
    <source>
        <dbReference type="EMBL" id="PPR93544.1"/>
    </source>
</evidence>
<proteinExistence type="predicted"/>
<name>A0A2P5WR19_GOSBA</name>
<organism evidence="1 2">
    <name type="scientific">Gossypium barbadense</name>
    <name type="common">Sea Island cotton</name>
    <name type="synonym">Hibiscus barbadensis</name>
    <dbReference type="NCBI Taxonomy" id="3634"/>
    <lineage>
        <taxon>Eukaryota</taxon>
        <taxon>Viridiplantae</taxon>
        <taxon>Streptophyta</taxon>
        <taxon>Embryophyta</taxon>
        <taxon>Tracheophyta</taxon>
        <taxon>Spermatophyta</taxon>
        <taxon>Magnoliopsida</taxon>
        <taxon>eudicotyledons</taxon>
        <taxon>Gunneridae</taxon>
        <taxon>Pentapetalae</taxon>
        <taxon>rosids</taxon>
        <taxon>malvids</taxon>
        <taxon>Malvales</taxon>
        <taxon>Malvaceae</taxon>
        <taxon>Malvoideae</taxon>
        <taxon>Gossypium</taxon>
    </lineage>
</organism>
<accession>A0A2P5WR19</accession>
<dbReference type="AlphaFoldDB" id="A0A2P5WR19"/>
<gene>
    <name evidence="1" type="ORF">GOBAR_AA27120</name>
</gene>
<dbReference type="EMBL" id="KZ666777">
    <property type="protein sequence ID" value="PPR93544.1"/>
    <property type="molecule type" value="Genomic_DNA"/>
</dbReference>